<gene>
    <name evidence="9" type="ORF">DFR42_11766</name>
</gene>
<evidence type="ECO:0000313" key="10">
    <source>
        <dbReference type="Proteomes" id="UP000247792"/>
    </source>
</evidence>
<dbReference type="GO" id="GO:0005829">
    <property type="term" value="C:cytosol"/>
    <property type="evidence" value="ECO:0007669"/>
    <property type="project" value="TreeGrafter"/>
</dbReference>
<evidence type="ECO:0000256" key="1">
    <source>
        <dbReference type="ARBA" id="ARBA00005622"/>
    </source>
</evidence>
<dbReference type="RefSeq" id="WP_110258077.1">
    <property type="nucleotide sequence ID" value="NZ_QJKB01000017.1"/>
</dbReference>
<dbReference type="Gene3D" id="3.40.50.1820">
    <property type="entry name" value="alpha/beta hydrolase"/>
    <property type="match status" value="1"/>
</dbReference>
<evidence type="ECO:0000256" key="5">
    <source>
        <dbReference type="ARBA" id="ARBA00047590"/>
    </source>
</evidence>
<dbReference type="OrthoDB" id="9782200at2"/>
<protein>
    <recommendedName>
        <fullName evidence="2 6">S-formylglutathione hydrolase</fullName>
        <ecNumber evidence="2 6">3.1.2.12</ecNumber>
    </recommendedName>
</protein>
<dbReference type="InterPro" id="IPR014186">
    <property type="entry name" value="S-formylglutathione_hydrol"/>
</dbReference>
<evidence type="ECO:0000256" key="6">
    <source>
        <dbReference type="NCBIfam" id="TIGR02821"/>
    </source>
</evidence>
<evidence type="ECO:0000256" key="4">
    <source>
        <dbReference type="ARBA" id="ARBA00022801"/>
    </source>
</evidence>
<comment type="catalytic activity">
    <reaction evidence="5 8">
        <text>S-formylglutathione + H2O = formate + glutathione + H(+)</text>
        <dbReference type="Rhea" id="RHEA:14961"/>
        <dbReference type="ChEBI" id="CHEBI:15377"/>
        <dbReference type="ChEBI" id="CHEBI:15378"/>
        <dbReference type="ChEBI" id="CHEBI:15740"/>
        <dbReference type="ChEBI" id="CHEBI:57688"/>
        <dbReference type="ChEBI" id="CHEBI:57925"/>
        <dbReference type="EC" id="3.1.2.12"/>
    </reaction>
</comment>
<comment type="caution">
    <text evidence="9">The sequence shown here is derived from an EMBL/GenBank/DDBJ whole genome shotgun (WGS) entry which is preliminary data.</text>
</comment>
<dbReference type="Proteomes" id="UP000247792">
    <property type="component" value="Unassembled WGS sequence"/>
</dbReference>
<evidence type="ECO:0000256" key="3">
    <source>
        <dbReference type="ARBA" id="ARBA00022487"/>
    </source>
</evidence>
<dbReference type="InterPro" id="IPR000801">
    <property type="entry name" value="Esterase-like"/>
</dbReference>
<evidence type="ECO:0000256" key="2">
    <source>
        <dbReference type="ARBA" id="ARBA00012479"/>
    </source>
</evidence>
<dbReference type="GO" id="GO:0052689">
    <property type="term" value="F:carboxylic ester hydrolase activity"/>
    <property type="evidence" value="ECO:0007669"/>
    <property type="project" value="UniProtKB-KW"/>
</dbReference>
<keyword evidence="4 8" id="KW-0378">Hydrolase</keyword>
<dbReference type="AlphaFoldDB" id="A0A318IQK1"/>
<dbReference type="InterPro" id="IPR029058">
    <property type="entry name" value="AB_hydrolase_fold"/>
</dbReference>
<evidence type="ECO:0000313" key="9">
    <source>
        <dbReference type="EMBL" id="PXX37303.1"/>
    </source>
</evidence>
<comment type="similarity">
    <text evidence="1 8">Belongs to the esterase D family.</text>
</comment>
<dbReference type="Pfam" id="PF00756">
    <property type="entry name" value="Esterase"/>
    <property type="match status" value="1"/>
</dbReference>
<keyword evidence="3 8" id="KW-0719">Serine esterase</keyword>
<sequence>MTQRVSNDDAANNAADDAEEVTLLSQHACHGGVQRFYQHDSAEIGLPMRFSVYLPPQAMAGETCPAIIYLAGLTCTEETFMIKAGAQAIAAREGIILITPDTSPRNANIPGDSDNWDFGVAAGFYLDATQAPWNKHYRMHSYIVAELLPMLLASLPMDKSRVGIMGHSMGGHGALVLALRHPELFSSVSAFAPVAAPSQCPWGQKAFTGYLGSDQTAWAEYDATALMQKQSQAPFPKGILIDQGFADKFLAEQLHPEKFAQACAAAGQALSLRYQPEYDHGYYFINTFIEDHLLHHKQQLTA</sequence>
<comment type="function">
    <text evidence="8">Serine hydrolase involved in the detoxification of formaldehyde.</text>
</comment>
<feature type="active site" description="Charge relay system" evidence="7">
    <location>
        <position position="280"/>
    </location>
</feature>
<accession>A0A318IQK1</accession>
<dbReference type="NCBIfam" id="TIGR02821">
    <property type="entry name" value="fghA_ester_D"/>
    <property type="match status" value="1"/>
</dbReference>
<dbReference type="PANTHER" id="PTHR10061:SF0">
    <property type="entry name" value="S-FORMYLGLUTATHIONE HYDROLASE"/>
    <property type="match status" value="1"/>
</dbReference>
<evidence type="ECO:0000256" key="8">
    <source>
        <dbReference type="RuleBase" id="RU363068"/>
    </source>
</evidence>
<proteinExistence type="inferred from homology"/>
<dbReference type="PANTHER" id="PTHR10061">
    <property type="entry name" value="S-FORMYLGLUTATHIONE HYDROLASE"/>
    <property type="match status" value="1"/>
</dbReference>
<dbReference type="EC" id="3.1.2.12" evidence="2 6"/>
<name>A0A318IQK1_9BURK</name>
<feature type="active site" description="Charge relay system" evidence="7">
    <location>
        <position position="168"/>
    </location>
</feature>
<evidence type="ECO:0000256" key="7">
    <source>
        <dbReference type="PIRSR" id="PIRSR614186-1"/>
    </source>
</evidence>
<dbReference type="GO" id="GO:0046294">
    <property type="term" value="P:formaldehyde catabolic process"/>
    <property type="evidence" value="ECO:0007669"/>
    <property type="project" value="InterPro"/>
</dbReference>
<dbReference type="GO" id="GO:0018738">
    <property type="term" value="F:S-formylglutathione hydrolase activity"/>
    <property type="evidence" value="ECO:0007669"/>
    <property type="project" value="UniProtKB-UniRule"/>
</dbReference>
<dbReference type="FunFam" id="3.40.50.1820:FF:000002">
    <property type="entry name" value="S-formylglutathione hydrolase"/>
    <property type="match status" value="1"/>
</dbReference>
<reference evidence="9 10" key="1">
    <citation type="submission" date="2018-05" db="EMBL/GenBank/DDBJ databases">
        <title>Genomic Encyclopedia of Type Strains, Phase IV (KMG-IV): sequencing the most valuable type-strain genomes for metagenomic binning, comparative biology and taxonomic classification.</title>
        <authorList>
            <person name="Goeker M."/>
        </authorList>
    </citation>
    <scope>NUCLEOTIDE SEQUENCE [LARGE SCALE GENOMIC DNA]</scope>
    <source>
        <strain evidence="9 10">DSM 19792</strain>
    </source>
</reference>
<keyword evidence="10" id="KW-1185">Reference proteome</keyword>
<organism evidence="9 10">
    <name type="scientific">Undibacterium pigrum</name>
    <dbReference type="NCBI Taxonomy" id="401470"/>
    <lineage>
        <taxon>Bacteria</taxon>
        <taxon>Pseudomonadati</taxon>
        <taxon>Pseudomonadota</taxon>
        <taxon>Betaproteobacteria</taxon>
        <taxon>Burkholderiales</taxon>
        <taxon>Oxalobacteraceae</taxon>
        <taxon>Undibacterium</taxon>
    </lineage>
</organism>
<feature type="active site" description="Charge relay system" evidence="7">
    <location>
        <position position="247"/>
    </location>
</feature>
<dbReference type="SUPFAM" id="SSF53474">
    <property type="entry name" value="alpha/beta-Hydrolases"/>
    <property type="match status" value="1"/>
</dbReference>
<dbReference type="EMBL" id="QJKB01000017">
    <property type="protein sequence ID" value="PXX37303.1"/>
    <property type="molecule type" value="Genomic_DNA"/>
</dbReference>